<comment type="function">
    <text evidence="4">Chaperone for NapA, the catalytic subunit of the periplasmic nitrate reductase. It binds directly and specifically to the twin-arginine signal peptide of NapA, preventing premature interaction with the Tat translocase and premature export.</text>
</comment>
<dbReference type="HAMAP" id="MF_02200">
    <property type="entry name" value="NapD"/>
    <property type="match status" value="1"/>
</dbReference>
<protein>
    <recommendedName>
        <fullName evidence="4">Chaperone NapD</fullName>
    </recommendedName>
    <alternativeName>
        <fullName evidence="4">NapA signal peptide-binding chaperone NapD</fullName>
    </alternativeName>
</protein>
<comment type="similarity">
    <text evidence="4">Belongs to the NapD family.</text>
</comment>
<accession>A0A081KBE5</accession>
<keyword evidence="2 4" id="KW-0963">Cytoplasm</keyword>
<organism evidence="5 6">
    <name type="scientific">Endozoicomonas elysicola</name>
    <dbReference type="NCBI Taxonomy" id="305900"/>
    <lineage>
        <taxon>Bacteria</taxon>
        <taxon>Pseudomonadati</taxon>
        <taxon>Pseudomonadota</taxon>
        <taxon>Gammaproteobacteria</taxon>
        <taxon>Oceanospirillales</taxon>
        <taxon>Endozoicomonadaceae</taxon>
        <taxon>Endozoicomonas</taxon>
    </lineage>
</organism>
<dbReference type="Gene3D" id="3.30.70.920">
    <property type="match status" value="1"/>
</dbReference>
<gene>
    <name evidence="4" type="primary">napD</name>
    <name evidence="5" type="ORF">GV64_12615</name>
</gene>
<proteinExistence type="inferred from homology"/>
<reference evidence="5 6" key="1">
    <citation type="submission" date="2014-06" db="EMBL/GenBank/DDBJ databases">
        <title>Whole Genome Sequences of Three Symbiotic Endozoicomonas Bacteria.</title>
        <authorList>
            <person name="Neave M.J."/>
            <person name="Apprill A."/>
            <person name="Voolstra C.R."/>
        </authorList>
    </citation>
    <scope>NUCLEOTIDE SEQUENCE [LARGE SCALE GENOMIC DNA]</scope>
    <source>
        <strain evidence="5 6">DSM 22380</strain>
    </source>
</reference>
<dbReference type="Proteomes" id="UP000027997">
    <property type="component" value="Unassembled WGS sequence"/>
</dbReference>
<sequence length="83" mass="8820">MTQAAEICAISGVVVRALPEQLTDVTRQLEALPGVEVHACDPQGKLVVTVEELPGEKLMVDRLTEINAVAGVLSAALIYAHQE</sequence>
<evidence type="ECO:0000256" key="3">
    <source>
        <dbReference type="ARBA" id="ARBA00023186"/>
    </source>
</evidence>
<evidence type="ECO:0000256" key="4">
    <source>
        <dbReference type="HAMAP-Rule" id="MF_02200"/>
    </source>
</evidence>
<comment type="caution">
    <text evidence="5">The sequence shown here is derived from an EMBL/GenBank/DDBJ whole genome shotgun (WGS) entry which is preliminary data.</text>
</comment>
<evidence type="ECO:0000313" key="5">
    <source>
        <dbReference type="EMBL" id="KEI71471.1"/>
    </source>
</evidence>
<dbReference type="Pfam" id="PF03927">
    <property type="entry name" value="NapD"/>
    <property type="match status" value="1"/>
</dbReference>
<keyword evidence="6" id="KW-1185">Reference proteome</keyword>
<dbReference type="eggNOG" id="COG3062">
    <property type="taxonomic scope" value="Bacteria"/>
</dbReference>
<dbReference type="PANTHER" id="PTHR38603:SF1">
    <property type="entry name" value="CHAPERONE NAPD"/>
    <property type="match status" value="1"/>
</dbReference>
<evidence type="ECO:0000256" key="2">
    <source>
        <dbReference type="ARBA" id="ARBA00022490"/>
    </source>
</evidence>
<dbReference type="GO" id="GO:0005737">
    <property type="term" value="C:cytoplasm"/>
    <property type="evidence" value="ECO:0007669"/>
    <property type="project" value="UniProtKB-SubCell"/>
</dbReference>
<comment type="subcellular location">
    <subcellularLocation>
        <location evidence="1 4">Cytoplasm</location>
    </subcellularLocation>
</comment>
<evidence type="ECO:0000313" key="6">
    <source>
        <dbReference type="Proteomes" id="UP000027997"/>
    </source>
</evidence>
<name>A0A081KBE5_9GAMM</name>
<dbReference type="GO" id="GO:0005048">
    <property type="term" value="F:signal sequence binding"/>
    <property type="evidence" value="ECO:0007669"/>
    <property type="project" value="UniProtKB-UniRule"/>
</dbReference>
<evidence type="ECO:0000256" key="1">
    <source>
        <dbReference type="ARBA" id="ARBA00004496"/>
    </source>
</evidence>
<comment type="subunit">
    <text evidence="4">Interacts with the cytoplasmic NapA precursor.</text>
</comment>
<dbReference type="EMBL" id="JOJP01000001">
    <property type="protein sequence ID" value="KEI71471.1"/>
    <property type="molecule type" value="Genomic_DNA"/>
</dbReference>
<dbReference type="GO" id="GO:0051224">
    <property type="term" value="P:negative regulation of protein transport"/>
    <property type="evidence" value="ECO:0007669"/>
    <property type="project" value="UniProtKB-UniRule"/>
</dbReference>
<dbReference type="RefSeq" id="WP_020583073.1">
    <property type="nucleotide sequence ID" value="NZ_JOJP01000001.1"/>
</dbReference>
<dbReference type="AlphaFoldDB" id="A0A081KBE5"/>
<dbReference type="STRING" id="305900.GV64_12615"/>
<dbReference type="InterPro" id="IPR005623">
    <property type="entry name" value="Chaperone_NapD_NO3_reduct"/>
</dbReference>
<keyword evidence="3 4" id="KW-0143">Chaperone</keyword>
<dbReference type="PANTHER" id="PTHR38603">
    <property type="entry name" value="CHAPERONE NAPD"/>
    <property type="match status" value="1"/>
</dbReference>